<dbReference type="EMBL" id="CAJVQB010003060">
    <property type="protein sequence ID" value="CAG8596179.1"/>
    <property type="molecule type" value="Genomic_DNA"/>
</dbReference>
<gene>
    <name evidence="1" type="ORF">GMARGA_LOCUS6650</name>
</gene>
<name>A0ABN7UK93_GIGMA</name>
<comment type="caution">
    <text evidence="1">The sequence shown here is derived from an EMBL/GenBank/DDBJ whole genome shotgun (WGS) entry which is preliminary data.</text>
</comment>
<protein>
    <submittedName>
        <fullName evidence="1">1513_t:CDS:1</fullName>
    </submittedName>
</protein>
<evidence type="ECO:0000313" key="2">
    <source>
        <dbReference type="Proteomes" id="UP000789901"/>
    </source>
</evidence>
<proteinExistence type="predicted"/>
<keyword evidence="2" id="KW-1185">Reference proteome</keyword>
<sequence>ADELALFDLVTHIQSHIITSERPWLLKNLIKVYQFSELTDNFSKLRDHCQEIIDKTPDLVFDHHITFGSELISSRQAALITCWIEEREFSFEKVRKNHYLHYKLRLLMRGSRDGMRVSDFHRICDDTGPTVVVIKIRESNCRRFGRDLMWFNGTSLHSDYEKNIFMPDNFNMVRFYEKNFFRPDTFDVMDFEVFQVIKMDEVFTYN</sequence>
<reference evidence="1 2" key="1">
    <citation type="submission" date="2021-06" db="EMBL/GenBank/DDBJ databases">
        <authorList>
            <person name="Kallberg Y."/>
            <person name="Tangrot J."/>
            <person name="Rosling A."/>
        </authorList>
    </citation>
    <scope>NUCLEOTIDE SEQUENCE [LARGE SCALE GENOMIC DNA]</scope>
    <source>
        <strain evidence="1 2">120-4 pot B 10/14</strain>
    </source>
</reference>
<evidence type="ECO:0000313" key="1">
    <source>
        <dbReference type="EMBL" id="CAG8596179.1"/>
    </source>
</evidence>
<organism evidence="1 2">
    <name type="scientific">Gigaspora margarita</name>
    <dbReference type="NCBI Taxonomy" id="4874"/>
    <lineage>
        <taxon>Eukaryota</taxon>
        <taxon>Fungi</taxon>
        <taxon>Fungi incertae sedis</taxon>
        <taxon>Mucoromycota</taxon>
        <taxon>Glomeromycotina</taxon>
        <taxon>Glomeromycetes</taxon>
        <taxon>Diversisporales</taxon>
        <taxon>Gigasporaceae</taxon>
        <taxon>Gigaspora</taxon>
    </lineage>
</organism>
<dbReference type="Proteomes" id="UP000789901">
    <property type="component" value="Unassembled WGS sequence"/>
</dbReference>
<feature type="non-terminal residue" evidence="1">
    <location>
        <position position="1"/>
    </location>
</feature>
<accession>A0ABN7UK93</accession>